<dbReference type="AlphaFoldDB" id="A0AAV7JD72"/>
<evidence type="ECO:0000256" key="2">
    <source>
        <dbReference type="ARBA" id="ARBA00022771"/>
    </source>
</evidence>
<dbReference type="InterPro" id="IPR028159">
    <property type="entry name" value="RPA_interact_C_dom"/>
</dbReference>
<dbReference type="GO" id="GO:0006606">
    <property type="term" value="P:protein import into nucleus"/>
    <property type="evidence" value="ECO:0007669"/>
    <property type="project" value="TreeGrafter"/>
</dbReference>
<evidence type="ECO:0000313" key="6">
    <source>
        <dbReference type="Proteomes" id="UP001165289"/>
    </source>
</evidence>
<dbReference type="GO" id="GO:0008270">
    <property type="term" value="F:zinc ion binding"/>
    <property type="evidence" value="ECO:0007669"/>
    <property type="project" value="UniProtKB-KW"/>
</dbReference>
<dbReference type="InterPro" id="IPR028156">
    <property type="entry name" value="RIP"/>
</dbReference>
<evidence type="ECO:0000256" key="3">
    <source>
        <dbReference type="ARBA" id="ARBA00022833"/>
    </source>
</evidence>
<evidence type="ECO:0000256" key="1">
    <source>
        <dbReference type="ARBA" id="ARBA00022723"/>
    </source>
</evidence>
<feature type="domain" description="RPA-interacting protein C-terminal" evidence="4">
    <location>
        <begin position="121"/>
        <end position="199"/>
    </location>
</feature>
<keyword evidence="6" id="KW-1185">Reference proteome</keyword>
<sequence>MQSNSQERLESYKNGGKHYDWKCKYRQKCLDRLKTGRRKVQDQFRHLSVTSTSEAYVLAKEISSNLVEEVLTDTNTYIETDKHESLVDELSEELKEIVIEWALSQEMWETAMEQLENKNLICPICRQNYLYEGGTMITCSCGLQLDNEVLNLKQLEKKLEEATSRHCNSICEGKLEFRVVEMEDISLSVLNMQCNLCGVNELIV</sequence>
<dbReference type="Proteomes" id="UP001165289">
    <property type="component" value="Unassembled WGS sequence"/>
</dbReference>
<reference evidence="5 6" key="1">
    <citation type="journal article" date="2023" name="BMC Biol.">
        <title>The compact genome of the sponge Oopsacas minuta (Hexactinellida) is lacking key metazoan core genes.</title>
        <authorList>
            <person name="Santini S."/>
            <person name="Schenkelaars Q."/>
            <person name="Jourda C."/>
            <person name="Duchesne M."/>
            <person name="Belahbib H."/>
            <person name="Rocher C."/>
            <person name="Selva M."/>
            <person name="Riesgo A."/>
            <person name="Vervoort M."/>
            <person name="Leys S.P."/>
            <person name="Kodjabachian L."/>
            <person name="Le Bivic A."/>
            <person name="Borchiellini C."/>
            <person name="Claverie J.M."/>
            <person name="Renard E."/>
        </authorList>
    </citation>
    <scope>NUCLEOTIDE SEQUENCE [LARGE SCALE GENOMIC DNA]</scope>
    <source>
        <strain evidence="5">SPO-2</strain>
    </source>
</reference>
<gene>
    <name evidence="5" type="ORF">LOD99_12802</name>
</gene>
<proteinExistence type="predicted"/>
<keyword evidence="3" id="KW-0862">Zinc</keyword>
<dbReference type="EMBL" id="JAKMXF010000354">
    <property type="protein sequence ID" value="KAI6646681.1"/>
    <property type="molecule type" value="Genomic_DNA"/>
</dbReference>
<dbReference type="Pfam" id="PF14768">
    <property type="entry name" value="RPA_interact_C"/>
    <property type="match status" value="1"/>
</dbReference>
<dbReference type="GO" id="GO:0005634">
    <property type="term" value="C:nucleus"/>
    <property type="evidence" value="ECO:0007669"/>
    <property type="project" value="TreeGrafter"/>
</dbReference>
<organism evidence="5 6">
    <name type="scientific">Oopsacas minuta</name>
    <dbReference type="NCBI Taxonomy" id="111878"/>
    <lineage>
        <taxon>Eukaryota</taxon>
        <taxon>Metazoa</taxon>
        <taxon>Porifera</taxon>
        <taxon>Hexactinellida</taxon>
        <taxon>Hexasterophora</taxon>
        <taxon>Lyssacinosida</taxon>
        <taxon>Leucopsacidae</taxon>
        <taxon>Oopsacas</taxon>
    </lineage>
</organism>
<protein>
    <submittedName>
        <fullName evidence="5">RPA-interacting protein A-like</fullName>
    </submittedName>
</protein>
<accession>A0AAV7JD72</accession>
<keyword evidence="2" id="KW-0863">Zinc-finger</keyword>
<keyword evidence="1" id="KW-0479">Metal-binding</keyword>
<comment type="caution">
    <text evidence="5">The sequence shown here is derived from an EMBL/GenBank/DDBJ whole genome shotgun (WGS) entry which is preliminary data.</text>
</comment>
<evidence type="ECO:0000259" key="4">
    <source>
        <dbReference type="Pfam" id="PF14768"/>
    </source>
</evidence>
<dbReference type="PANTHER" id="PTHR31742">
    <property type="entry name" value="RPA-INTERACTING PROTEIN RPAIN"/>
    <property type="match status" value="1"/>
</dbReference>
<evidence type="ECO:0000313" key="5">
    <source>
        <dbReference type="EMBL" id="KAI6646681.1"/>
    </source>
</evidence>
<dbReference type="PANTHER" id="PTHR31742:SF1">
    <property type="entry name" value="RPA-INTERACTING PROTEIN"/>
    <property type="match status" value="1"/>
</dbReference>
<name>A0AAV7JD72_9METZ</name>